<dbReference type="InterPro" id="IPR015190">
    <property type="entry name" value="Elong_fac_SelB-wing-hlx_typ-2"/>
</dbReference>
<name>A0A1G5RT70_9FIRM</name>
<dbReference type="GO" id="GO:0003723">
    <property type="term" value="F:RNA binding"/>
    <property type="evidence" value="ECO:0007669"/>
    <property type="project" value="InterPro"/>
</dbReference>
<dbReference type="SUPFAM" id="SSF50465">
    <property type="entry name" value="EF-Tu/eEF-1alpha/eIF2-gamma C-terminal domain"/>
    <property type="match status" value="1"/>
</dbReference>
<keyword evidence="3" id="KW-0963">Cytoplasm</keyword>
<dbReference type="FunFam" id="3.40.50.300:FF:001064">
    <property type="entry name" value="Selenocysteine-specific translation elongation factor"/>
    <property type="match status" value="1"/>
</dbReference>
<dbReference type="Pfam" id="PF25461">
    <property type="entry name" value="Beta-barrel_SelB"/>
    <property type="match status" value="1"/>
</dbReference>
<dbReference type="OrthoDB" id="9804504at2"/>
<comment type="subcellular location">
    <subcellularLocation>
        <location evidence="1">Cytoplasm</location>
    </subcellularLocation>
</comment>
<keyword evidence="10" id="KW-0251">Elongation factor</keyword>
<keyword evidence="4" id="KW-0547">Nucleotide-binding</keyword>
<dbReference type="InterPro" id="IPR000795">
    <property type="entry name" value="T_Tr_GTP-bd_dom"/>
</dbReference>
<comment type="function">
    <text evidence="7">Translation factor necessary for the incorporation of selenocysteine into proteins. It probably replaces EF-Tu for the insertion of selenocysteine directed by the UGA codon. SelB binds GTP and GDP.</text>
</comment>
<accession>A0A1G5RT70</accession>
<dbReference type="InterPro" id="IPR005225">
    <property type="entry name" value="Small_GTP-bd"/>
</dbReference>
<dbReference type="Gene3D" id="1.10.10.2770">
    <property type="match status" value="1"/>
</dbReference>
<dbReference type="Gene3D" id="1.10.10.10">
    <property type="entry name" value="Winged helix-like DNA-binding domain superfamily/Winged helix DNA-binding domain"/>
    <property type="match status" value="1"/>
</dbReference>
<keyword evidence="11" id="KW-1185">Reference proteome</keyword>
<dbReference type="PROSITE" id="PS51722">
    <property type="entry name" value="G_TR_2"/>
    <property type="match status" value="1"/>
</dbReference>
<dbReference type="GO" id="GO:0003746">
    <property type="term" value="F:translation elongation factor activity"/>
    <property type="evidence" value="ECO:0007669"/>
    <property type="project" value="UniProtKB-KW"/>
</dbReference>
<dbReference type="PRINTS" id="PR00315">
    <property type="entry name" value="ELONGATNFCT"/>
</dbReference>
<dbReference type="Pfam" id="PF09107">
    <property type="entry name" value="WHD_3rd_SelB"/>
    <property type="match status" value="1"/>
</dbReference>
<dbReference type="CDD" id="cd04171">
    <property type="entry name" value="SelB"/>
    <property type="match status" value="1"/>
</dbReference>
<dbReference type="Pfam" id="PF00009">
    <property type="entry name" value="GTP_EFTU"/>
    <property type="match status" value="1"/>
</dbReference>
<evidence type="ECO:0000256" key="5">
    <source>
        <dbReference type="ARBA" id="ARBA00022917"/>
    </source>
</evidence>
<dbReference type="CDD" id="cd03696">
    <property type="entry name" value="SelB_II"/>
    <property type="match status" value="1"/>
</dbReference>
<dbReference type="SUPFAM" id="SSF50447">
    <property type="entry name" value="Translation proteins"/>
    <property type="match status" value="1"/>
</dbReference>
<dbReference type="InterPro" id="IPR027417">
    <property type="entry name" value="P-loop_NTPase"/>
</dbReference>
<dbReference type="InterPro" id="IPR015191">
    <property type="entry name" value="SelB_WHD4"/>
</dbReference>
<evidence type="ECO:0000256" key="8">
    <source>
        <dbReference type="ARBA" id="ARBA00031615"/>
    </source>
</evidence>
<sequence>MAHVIIGTAGHIDHGKTSLIRALTGIETDRFEEEKKRGITIDLGFAYFDLPSGRRAGIVDVPGHERFIRNMLAGASGVDLVLLVISAEEGVMPQTQEHLDILSLLDVKKGIVVLTKADLVDPDWLDMVQEEVREKLKGSFLENAPMQSVSSVTGQGLTELVALIDHMLEEVAPKKIQETLRLPIDRVFTMTGHGTVVTGTLVEGILKEGDPVEIYPNEKMSRVRMIQVHGASVKEAFAGQRVAVNLAGLTKSELHRGDVLAKPGSLRTTHIIDATMKLLESTTRTVHHWMRVRMYQGTKEVLCRVALLDREVLNPGESCFVQLHLEEEVAFKYGDHVVIRFYSPLETIGGGIILDPNAHRHKRFKEEVLDQLALRSLGDSRQIISDLIFRESAQCPDVSGLTVTSGLPPVEVASIVATMIEEGEAFQVGDSKLVHAAFIEERGETLLRLLNDFHQKNPLRAGISKEEIRSKLFSGMKGRLFDDVLNLYLQKDLIKINGSTVMMTGFEVTLSPAQKAKLEALVKLYKENGFNVPNLPDALASCQFSNKDKDLVDLIFDQGLLVRINEAIALERQWFEEAKRRLLTHFEGSAVLNLGDFRDLLETSRKVAVPLLEYFDANKVTVREGDARRLRKSNG</sequence>
<dbReference type="RefSeq" id="WP_092589422.1">
    <property type="nucleotide sequence ID" value="NZ_FMWL01000002.1"/>
</dbReference>
<dbReference type="PROSITE" id="PS00301">
    <property type="entry name" value="G_TR_1"/>
    <property type="match status" value="1"/>
</dbReference>
<dbReference type="PANTHER" id="PTHR43721">
    <property type="entry name" value="ELONGATION FACTOR TU-RELATED"/>
    <property type="match status" value="1"/>
</dbReference>
<evidence type="ECO:0000259" key="9">
    <source>
        <dbReference type="PROSITE" id="PS51722"/>
    </source>
</evidence>
<dbReference type="PANTHER" id="PTHR43721:SF22">
    <property type="entry name" value="ELONGATION FACTOR TU, MITOCHONDRIAL"/>
    <property type="match status" value="1"/>
</dbReference>
<evidence type="ECO:0000313" key="11">
    <source>
        <dbReference type="Proteomes" id="UP000199208"/>
    </source>
</evidence>
<dbReference type="GO" id="GO:0003924">
    <property type="term" value="F:GTPase activity"/>
    <property type="evidence" value="ECO:0007669"/>
    <property type="project" value="InterPro"/>
</dbReference>
<dbReference type="Pfam" id="PF03144">
    <property type="entry name" value="GTP_EFTU_D2"/>
    <property type="match status" value="1"/>
</dbReference>
<organism evidence="10 11">
    <name type="scientific">Acidaminobacter hydrogenoformans DSM 2784</name>
    <dbReference type="NCBI Taxonomy" id="1120920"/>
    <lineage>
        <taxon>Bacteria</taxon>
        <taxon>Bacillati</taxon>
        <taxon>Bacillota</taxon>
        <taxon>Clostridia</taxon>
        <taxon>Peptostreptococcales</taxon>
        <taxon>Acidaminobacteraceae</taxon>
        <taxon>Acidaminobacter</taxon>
    </lineage>
</organism>
<dbReference type="Gene3D" id="3.40.50.300">
    <property type="entry name" value="P-loop containing nucleotide triphosphate hydrolases"/>
    <property type="match status" value="1"/>
</dbReference>
<dbReference type="InterPro" id="IPR050055">
    <property type="entry name" value="EF-Tu_GTPase"/>
</dbReference>
<dbReference type="NCBIfam" id="TIGR00475">
    <property type="entry name" value="selB"/>
    <property type="match status" value="1"/>
</dbReference>
<dbReference type="Proteomes" id="UP000199208">
    <property type="component" value="Unassembled WGS sequence"/>
</dbReference>
<dbReference type="GO" id="GO:0001514">
    <property type="term" value="P:selenocysteine incorporation"/>
    <property type="evidence" value="ECO:0007669"/>
    <property type="project" value="InterPro"/>
</dbReference>
<dbReference type="NCBIfam" id="TIGR00231">
    <property type="entry name" value="small_GTP"/>
    <property type="match status" value="1"/>
</dbReference>
<keyword evidence="6" id="KW-0342">GTP-binding</keyword>
<dbReference type="SUPFAM" id="SSF52540">
    <property type="entry name" value="P-loop containing nucleoside triphosphate hydrolases"/>
    <property type="match status" value="1"/>
</dbReference>
<dbReference type="InterPro" id="IPR009001">
    <property type="entry name" value="Transl_elong_EF1A/Init_IF2_C"/>
</dbReference>
<dbReference type="GO" id="GO:0005525">
    <property type="term" value="F:GTP binding"/>
    <property type="evidence" value="ECO:0007669"/>
    <property type="project" value="UniProtKB-KW"/>
</dbReference>
<dbReference type="EMBL" id="FMWL01000002">
    <property type="protein sequence ID" value="SCZ77186.1"/>
    <property type="molecule type" value="Genomic_DNA"/>
</dbReference>
<dbReference type="InterPro" id="IPR057335">
    <property type="entry name" value="Beta-barrel_SelB"/>
</dbReference>
<evidence type="ECO:0000313" key="10">
    <source>
        <dbReference type="EMBL" id="SCZ77186.1"/>
    </source>
</evidence>
<reference evidence="10 11" key="1">
    <citation type="submission" date="2016-10" db="EMBL/GenBank/DDBJ databases">
        <authorList>
            <person name="de Groot N.N."/>
        </authorList>
    </citation>
    <scope>NUCLEOTIDE SEQUENCE [LARGE SCALE GENOMIC DNA]</scope>
    <source>
        <strain evidence="10 11">DSM 2784</strain>
    </source>
</reference>
<dbReference type="InterPro" id="IPR031157">
    <property type="entry name" value="G_TR_CS"/>
</dbReference>
<dbReference type="STRING" id="1120920.SAMN03080599_00632"/>
<dbReference type="InterPro" id="IPR004535">
    <property type="entry name" value="Transl_elong_SelB"/>
</dbReference>
<dbReference type="CDD" id="cd15491">
    <property type="entry name" value="selB_III"/>
    <property type="match status" value="1"/>
</dbReference>
<evidence type="ECO:0000256" key="4">
    <source>
        <dbReference type="ARBA" id="ARBA00022741"/>
    </source>
</evidence>
<evidence type="ECO:0000256" key="1">
    <source>
        <dbReference type="ARBA" id="ARBA00004496"/>
    </source>
</evidence>
<dbReference type="AlphaFoldDB" id="A0A1G5RT70"/>
<evidence type="ECO:0000256" key="7">
    <source>
        <dbReference type="ARBA" id="ARBA00025526"/>
    </source>
</evidence>
<dbReference type="SUPFAM" id="SSF46785">
    <property type="entry name" value="Winged helix' DNA-binding domain"/>
    <property type="match status" value="2"/>
</dbReference>
<dbReference type="GO" id="GO:0005829">
    <property type="term" value="C:cytosol"/>
    <property type="evidence" value="ECO:0007669"/>
    <property type="project" value="TreeGrafter"/>
</dbReference>
<dbReference type="InterPro" id="IPR004161">
    <property type="entry name" value="EFTu-like_2"/>
</dbReference>
<proteinExistence type="predicted"/>
<protein>
    <recommendedName>
        <fullName evidence="2">Selenocysteine-specific elongation factor</fullName>
    </recommendedName>
    <alternativeName>
        <fullName evidence="8">SelB translation factor</fullName>
    </alternativeName>
</protein>
<dbReference type="InterPro" id="IPR036390">
    <property type="entry name" value="WH_DNA-bd_sf"/>
</dbReference>
<gene>
    <name evidence="10" type="ORF">SAMN03080599_00632</name>
</gene>
<evidence type="ECO:0000256" key="3">
    <source>
        <dbReference type="ARBA" id="ARBA00022490"/>
    </source>
</evidence>
<dbReference type="InterPro" id="IPR009000">
    <property type="entry name" value="Transl_B-barrel_sf"/>
</dbReference>
<dbReference type="InterPro" id="IPR036388">
    <property type="entry name" value="WH-like_DNA-bd_sf"/>
</dbReference>
<keyword evidence="5" id="KW-0648">Protein biosynthesis</keyword>
<dbReference type="Pfam" id="PF09106">
    <property type="entry name" value="WHD_2nd_SelB"/>
    <property type="match status" value="1"/>
</dbReference>
<evidence type="ECO:0000256" key="6">
    <source>
        <dbReference type="ARBA" id="ARBA00023134"/>
    </source>
</evidence>
<feature type="domain" description="Tr-type G" evidence="9">
    <location>
        <begin position="1"/>
        <end position="174"/>
    </location>
</feature>
<dbReference type="Gene3D" id="2.40.30.10">
    <property type="entry name" value="Translation factors"/>
    <property type="match status" value="1"/>
</dbReference>
<evidence type="ECO:0000256" key="2">
    <source>
        <dbReference type="ARBA" id="ARBA00015953"/>
    </source>
</evidence>